<evidence type="ECO:0000259" key="3">
    <source>
        <dbReference type="Pfam" id="PF07143"/>
    </source>
</evidence>
<name>A0ABP9IZX5_9ACTN</name>
<evidence type="ECO:0000313" key="4">
    <source>
        <dbReference type="EMBL" id="GAA5016155.1"/>
    </source>
</evidence>
<dbReference type="Gene3D" id="2.40.370.10">
    <property type="entry name" value="AttH-like domain"/>
    <property type="match status" value="1"/>
</dbReference>
<evidence type="ECO:0000256" key="1">
    <source>
        <dbReference type="SAM" id="MobiDB-lite"/>
    </source>
</evidence>
<feature type="region of interest" description="Disordered" evidence="1">
    <location>
        <begin position="125"/>
        <end position="145"/>
    </location>
</feature>
<dbReference type="InterPro" id="IPR023374">
    <property type="entry name" value="AttH-like_dom_sf"/>
</dbReference>
<dbReference type="Proteomes" id="UP001501759">
    <property type="component" value="Unassembled WGS sequence"/>
</dbReference>
<comment type="caution">
    <text evidence="4">The sequence shown here is derived from an EMBL/GenBank/DDBJ whole genome shotgun (WGS) entry which is preliminary data.</text>
</comment>
<feature type="region of interest" description="Disordered" evidence="1">
    <location>
        <begin position="40"/>
        <end position="67"/>
    </location>
</feature>
<dbReference type="EMBL" id="BAABKB010000016">
    <property type="protein sequence ID" value="GAA5016155.1"/>
    <property type="molecule type" value="Genomic_DNA"/>
</dbReference>
<dbReference type="SUPFAM" id="SSF159245">
    <property type="entry name" value="AttH-like"/>
    <property type="match status" value="1"/>
</dbReference>
<accession>A0ABP9IZX5</accession>
<feature type="chain" id="PRO_5045432514" description="AttH domain-containing protein" evidence="2">
    <location>
        <begin position="25"/>
        <end position="442"/>
    </location>
</feature>
<protein>
    <recommendedName>
        <fullName evidence="3">AttH domain-containing protein</fullName>
    </recommendedName>
</protein>
<proteinExistence type="predicted"/>
<gene>
    <name evidence="4" type="ORF">GCM10023335_41610</name>
</gene>
<feature type="domain" description="AttH" evidence="3">
    <location>
        <begin position="155"/>
        <end position="257"/>
    </location>
</feature>
<dbReference type="PROSITE" id="PS51318">
    <property type="entry name" value="TAT"/>
    <property type="match status" value="1"/>
</dbReference>
<dbReference type="InterPro" id="IPR010791">
    <property type="entry name" value="AttH_dom"/>
</dbReference>
<evidence type="ECO:0000256" key="2">
    <source>
        <dbReference type="SAM" id="SignalP"/>
    </source>
</evidence>
<evidence type="ECO:0000313" key="5">
    <source>
        <dbReference type="Proteomes" id="UP001501759"/>
    </source>
</evidence>
<dbReference type="PROSITE" id="PS51257">
    <property type="entry name" value="PROKAR_LIPOPROTEIN"/>
    <property type="match status" value="1"/>
</dbReference>
<feature type="signal peptide" evidence="2">
    <location>
        <begin position="1"/>
        <end position="24"/>
    </location>
</feature>
<keyword evidence="5" id="KW-1185">Reference proteome</keyword>
<dbReference type="Pfam" id="PF07143">
    <property type="entry name" value="CrtC"/>
    <property type="match status" value="1"/>
</dbReference>
<reference evidence="5" key="1">
    <citation type="journal article" date="2019" name="Int. J. Syst. Evol. Microbiol.">
        <title>The Global Catalogue of Microorganisms (GCM) 10K type strain sequencing project: providing services to taxonomists for standard genome sequencing and annotation.</title>
        <authorList>
            <consortium name="The Broad Institute Genomics Platform"/>
            <consortium name="The Broad Institute Genome Sequencing Center for Infectious Disease"/>
            <person name="Wu L."/>
            <person name="Ma J."/>
        </authorList>
    </citation>
    <scope>NUCLEOTIDE SEQUENCE [LARGE SCALE GENOMIC DNA]</scope>
    <source>
        <strain evidence="5">JCM 18409</strain>
    </source>
</reference>
<keyword evidence="2" id="KW-0732">Signal</keyword>
<dbReference type="RefSeq" id="WP_345651072.1">
    <property type="nucleotide sequence ID" value="NZ_BAABKB010000016.1"/>
</dbReference>
<organism evidence="4 5">
    <name type="scientific">Streptomyces siamensis</name>
    <dbReference type="NCBI Taxonomy" id="1274986"/>
    <lineage>
        <taxon>Bacteria</taxon>
        <taxon>Bacillati</taxon>
        <taxon>Actinomycetota</taxon>
        <taxon>Actinomycetes</taxon>
        <taxon>Kitasatosporales</taxon>
        <taxon>Streptomycetaceae</taxon>
        <taxon>Streptomyces</taxon>
    </lineage>
</organism>
<sequence length="442" mass="47518">MAHETTRPSRRAFLARAATAGALAAVPGLAASACTRDRQTQAAAATPSGTGPEGVLTSNGYGHTDADFARSGLERDSVQSWEDGFRTAADNADPNVFEWWYSDFTGDDGTVVSFTLSTRVDDGFVPEPGEAGRRPKSSVIVTDPDGTSHGGVHTYGWDEFSSSKDHCNVRLGPFTFTGDLKTYRMKGQSGDVAVDLTLTSTVAPFRPGTGIIYFGDTEDYFGWLCVVPSGTATGSVTVNGEKRSFTGLGYHDHNWGNRPFPYSVEHWRWGRGAVGPYAVIGADLHLRKEYGSAVVPVFLVDDTKSGERLVGAFDPQKVTAQESDPVGHPDSAYPDDYFSTVRWTYRNGKDQADFSFTDTDQLIVARQYVTDPTQAQKTALKKLGIDEIWYTRYAARNDLTLSLADLHAAGTGTGTLEAAQFGLRTAPPKNATSSASPTGSAS</sequence>
<dbReference type="InterPro" id="IPR006311">
    <property type="entry name" value="TAT_signal"/>
</dbReference>